<keyword evidence="5" id="KW-1185">Reference proteome</keyword>
<dbReference type="Pfam" id="PF05378">
    <property type="entry name" value="Hydant_A_N"/>
    <property type="match status" value="1"/>
</dbReference>
<dbReference type="RefSeq" id="WP_197312168.1">
    <property type="nucleotide sequence ID" value="NZ_JADZLT010000052.1"/>
</dbReference>
<reference evidence="4" key="1">
    <citation type="submission" date="2020-12" db="EMBL/GenBank/DDBJ databases">
        <title>Methylobrevis albus sp. nov., isolated from fresh water lack sediment.</title>
        <authorList>
            <person name="Zou Q."/>
        </authorList>
    </citation>
    <scope>NUCLEOTIDE SEQUENCE</scope>
    <source>
        <strain evidence="4">L22</strain>
    </source>
</reference>
<sequence>MRLSIDVGGTFTDLVMDRGGVLSMYKAATTYPDPVDGILDAVAVAAEQTGGTVAGLLAETDLLFHSTTRAINAVVTGRTARTALLVSAGHPDILVIREGGRTDPFNYQIPYPPPYIPRSLTFEVPGRIWADGREMAPFEEATVLEIITAMRAAGVEAVAVSLIWSIVNPAHELAVGRLIEAHLPGVPYTLSHQLNPTVREYRRTSSAAIDASLKPIMQGYMHALKTRLGEAGLKGRIFAVTSQGGLVDVDDLSERPILALNSGPSMAPVAGRYFSAEEGWDAAIVTDAGGTTYDVSLVKDGVIPWTRDTWLGTIYRGHLTGFPSVDVKSIGAGGGSIARVDASGLLHVGPESAGSTPGPVCYGRGGTRPTVTDAAVVLGYIDPGFFLGGRMGLARDAAREVVERDVALPLGLSVEDAALAIIDLATEQMVNAIEDITVKQGIDPTGTAIIGGGGAAGINTVLIARRLRCSTVIVPDVCAALSAAGAMMSELTRDFAVTAIMPTRLFDPARAQAIVADLTAKAEAFFAAAGADAFDKRIDLAIEGRYPSQVWEIEVPFTPADLGAPDAVARLVAAFHARHQDLFSFRDDGDDVEIMGWRAVARCRVAEESRAHLAPQPGGGPKAVHRTMTFRETGPVEAPAFRWDDLDPAEPVVGPAVIESSFTSVVINPGATARKKPSGQLVISL</sequence>
<feature type="domain" description="Hydantoinase/oxoprolinase N-terminal" evidence="2">
    <location>
        <begin position="2"/>
        <end position="182"/>
    </location>
</feature>
<dbReference type="Pfam" id="PF19278">
    <property type="entry name" value="Hydant_A_C"/>
    <property type="match status" value="1"/>
</dbReference>
<evidence type="ECO:0000259" key="3">
    <source>
        <dbReference type="Pfam" id="PF19278"/>
    </source>
</evidence>
<protein>
    <submittedName>
        <fullName evidence="4">Hydantoinase/oxoprolinase family protein</fullName>
    </submittedName>
</protein>
<feature type="domain" description="Acetophenone carboxylase-like C-terminal" evidence="3">
    <location>
        <begin position="512"/>
        <end position="673"/>
    </location>
</feature>
<organism evidence="4 5">
    <name type="scientific">Methylobrevis albus</name>
    <dbReference type="NCBI Taxonomy" id="2793297"/>
    <lineage>
        <taxon>Bacteria</taxon>
        <taxon>Pseudomonadati</taxon>
        <taxon>Pseudomonadota</taxon>
        <taxon>Alphaproteobacteria</taxon>
        <taxon>Hyphomicrobiales</taxon>
        <taxon>Pleomorphomonadaceae</taxon>
        <taxon>Methylobrevis</taxon>
    </lineage>
</organism>
<dbReference type="EMBL" id="JADZLT010000052">
    <property type="protein sequence ID" value="MBH0239098.1"/>
    <property type="molecule type" value="Genomic_DNA"/>
</dbReference>
<gene>
    <name evidence="4" type="ORF">I5731_14815</name>
</gene>
<dbReference type="Pfam" id="PF01968">
    <property type="entry name" value="Hydantoinase_A"/>
    <property type="match status" value="1"/>
</dbReference>
<dbReference type="AlphaFoldDB" id="A0A931I5A7"/>
<dbReference type="PANTHER" id="PTHR11365">
    <property type="entry name" value="5-OXOPROLINASE RELATED"/>
    <property type="match status" value="1"/>
</dbReference>
<name>A0A931I5A7_9HYPH</name>
<evidence type="ECO:0000259" key="2">
    <source>
        <dbReference type="Pfam" id="PF05378"/>
    </source>
</evidence>
<accession>A0A931I5A7</accession>
<dbReference type="GO" id="GO:0017168">
    <property type="term" value="F:5-oxoprolinase (ATP-hydrolyzing) activity"/>
    <property type="evidence" value="ECO:0007669"/>
    <property type="project" value="TreeGrafter"/>
</dbReference>
<dbReference type="GO" id="GO:0005829">
    <property type="term" value="C:cytosol"/>
    <property type="evidence" value="ECO:0007669"/>
    <property type="project" value="TreeGrafter"/>
</dbReference>
<feature type="domain" description="Hydantoinase A/oxoprolinase" evidence="1">
    <location>
        <begin position="203"/>
        <end position="493"/>
    </location>
</feature>
<dbReference type="InterPro" id="IPR045079">
    <property type="entry name" value="Oxoprolinase-like"/>
</dbReference>
<dbReference type="InterPro" id="IPR002821">
    <property type="entry name" value="Hydantoinase_A"/>
</dbReference>
<proteinExistence type="predicted"/>
<dbReference type="InterPro" id="IPR049517">
    <property type="entry name" value="ACX-like_C"/>
</dbReference>
<evidence type="ECO:0000313" key="4">
    <source>
        <dbReference type="EMBL" id="MBH0239098.1"/>
    </source>
</evidence>
<dbReference type="GO" id="GO:0006749">
    <property type="term" value="P:glutathione metabolic process"/>
    <property type="evidence" value="ECO:0007669"/>
    <property type="project" value="TreeGrafter"/>
</dbReference>
<dbReference type="Proteomes" id="UP000631694">
    <property type="component" value="Unassembled WGS sequence"/>
</dbReference>
<dbReference type="PANTHER" id="PTHR11365:SF23">
    <property type="entry name" value="HYPOTHETICAL 5-OXOPROLINASE (EUROFUNG)-RELATED"/>
    <property type="match status" value="1"/>
</dbReference>
<comment type="caution">
    <text evidence="4">The sequence shown here is derived from an EMBL/GenBank/DDBJ whole genome shotgun (WGS) entry which is preliminary data.</text>
</comment>
<dbReference type="InterPro" id="IPR008040">
    <property type="entry name" value="Hydant_A_N"/>
</dbReference>
<evidence type="ECO:0000259" key="1">
    <source>
        <dbReference type="Pfam" id="PF01968"/>
    </source>
</evidence>
<evidence type="ECO:0000313" key="5">
    <source>
        <dbReference type="Proteomes" id="UP000631694"/>
    </source>
</evidence>